<dbReference type="InterPro" id="IPR043149">
    <property type="entry name" value="TagF_N"/>
</dbReference>
<dbReference type="Proteomes" id="UP000295601">
    <property type="component" value="Unassembled WGS sequence"/>
</dbReference>
<dbReference type="EMBL" id="SNYA01000006">
    <property type="protein sequence ID" value="TDP91005.1"/>
    <property type="molecule type" value="Genomic_DNA"/>
</dbReference>
<protein>
    <submittedName>
        <fullName evidence="3">CDP-glycerol:poly(Glycerophosphate) glycerophosphotransferase</fullName>
    </submittedName>
</protein>
<dbReference type="CDD" id="cd03811">
    <property type="entry name" value="GT4_GT28_WabH-like"/>
    <property type="match status" value="1"/>
</dbReference>
<dbReference type="PANTHER" id="PTHR12526">
    <property type="entry name" value="GLYCOSYLTRANSFERASE"/>
    <property type="match status" value="1"/>
</dbReference>
<evidence type="ECO:0000256" key="2">
    <source>
        <dbReference type="ARBA" id="ARBA00022679"/>
    </source>
</evidence>
<dbReference type="GO" id="GO:0016020">
    <property type="term" value="C:membrane"/>
    <property type="evidence" value="ECO:0007669"/>
    <property type="project" value="InterPro"/>
</dbReference>
<evidence type="ECO:0000313" key="4">
    <source>
        <dbReference type="Proteomes" id="UP000295601"/>
    </source>
</evidence>
<dbReference type="InterPro" id="IPR011990">
    <property type="entry name" value="TPR-like_helical_dom_sf"/>
</dbReference>
<dbReference type="GO" id="GO:0047355">
    <property type="term" value="F:CDP-glycerol glycerophosphotransferase activity"/>
    <property type="evidence" value="ECO:0007669"/>
    <property type="project" value="InterPro"/>
</dbReference>
<comment type="caution">
    <text evidence="3">The sequence shown here is derived from an EMBL/GenBank/DDBJ whole genome shotgun (WGS) entry which is preliminary data.</text>
</comment>
<dbReference type="Pfam" id="PF04464">
    <property type="entry name" value="Glyphos_transf"/>
    <property type="match status" value="1"/>
</dbReference>
<evidence type="ECO:0000313" key="3">
    <source>
        <dbReference type="EMBL" id="TDP91005.1"/>
    </source>
</evidence>
<dbReference type="OrthoDB" id="8549922at2"/>
<dbReference type="GO" id="GO:0016757">
    <property type="term" value="F:glycosyltransferase activity"/>
    <property type="evidence" value="ECO:0007669"/>
    <property type="project" value="UniProtKB-KW"/>
</dbReference>
<dbReference type="AlphaFoldDB" id="A0A4R6RXE1"/>
<keyword evidence="4" id="KW-1185">Reference proteome</keyword>
<accession>A0A4R6RXE1</accession>
<proteinExistence type="predicted"/>
<dbReference type="Gene3D" id="3.40.50.11820">
    <property type="match status" value="1"/>
</dbReference>
<dbReference type="Pfam" id="PF13692">
    <property type="entry name" value="Glyco_trans_1_4"/>
    <property type="match status" value="1"/>
</dbReference>
<dbReference type="InterPro" id="IPR007554">
    <property type="entry name" value="Glycerophosphate_synth"/>
</dbReference>
<keyword evidence="2 3" id="KW-0808">Transferase</keyword>
<reference evidence="3 4" key="1">
    <citation type="submission" date="2019-03" db="EMBL/GenBank/DDBJ databases">
        <title>Genomic analyses of the natural microbiome of Caenorhabditis elegans.</title>
        <authorList>
            <person name="Samuel B."/>
        </authorList>
    </citation>
    <scope>NUCLEOTIDE SEQUENCE [LARGE SCALE GENOMIC DNA]</scope>
    <source>
        <strain evidence="3 4">JUb18</strain>
    </source>
</reference>
<evidence type="ECO:0000256" key="1">
    <source>
        <dbReference type="ARBA" id="ARBA00022676"/>
    </source>
</evidence>
<sequence>MRPVRFPFARALRRLTGDRWDRAFVELTSQKPSTSELRAGTDPAIVRLEALIAADATGIAPVLEWADREHGAAAASASADRIADVSAVSASALVELAHFRYGREQYLVGDELLERAKHLDPDLPAIYAEEADNQRRRSNVHREIRAVERCIELASDSGEVFAWEIWLGQALLRRQDPVAAWRYLARFKDLDAGDERVFSAASCARQLGYQEQADAALHHASPNDAGGIDRERAARAYLTHFPSVEDAEWVLSPRQAPLGSDSDTRLLELGAQAALRAGRTDTALSRIAWAARRPDRGSWVTGFHGMLLELLDRPNEALDAYRSDQQPGALERFRVGSLLEQLSSPREAVEWILSQSATPPRDWAKLRGGEVDPALRALLLRGPARRDFASTDSRTERGDAEYRADELRLLTQAASSTALRAQAAWALARLEAANGEWESAWRSVVAAQDLRLPALPFTELDRLTGEISPEVRYAEFCESEAIDSRTVLYESSLGSATSGDPFALCCQLLSAPSTADLHHVWSITSAASIHPALLGKPNVTFVRKGSPGYFRVLATAGSLVTNAPLPTEFIKREGQRLVCVWQGTAWEPHGRDQAMPTRHGNVTRNFLHADAIVCTDPATLASLPRAFDVDELNPEAFVLAEAPRLELTRAFSESRITHVRTELGVAAGDHLVLYAPHFPAMELSEQVAVAIRVAETLVSGGVHVVITATARLERELSEATLPDGASLRAPDTDPNELLRATDVLVSEGAALLSDALSLGLPAVALGELPGYQGRSVSSAAVARDLLPDLLNHSTDADSTAPTLRGRPCSAVELVLAPRRQETHAAVSTTQHGATRTLLVSTDGFPENGITQSLRSLLTNLATTNCSPYLRPWPGALTHADPALRAEIFAHARVLIGVGQPAGTRMEQEALRFFTSRHYVDAPFIRDFVQAERQREGHRRFGGATFDSAVEFTGYLSSSLALTAYGVPVRGKRGVIFHNEMWREIQTKYPQLRAGMQILDAYDFIASVSDGVRDANAEALAEHLGQSRDQHITIENTIDVPRIRTLAATRLSQEEQAWYRLPGRHACVVARMSPEKNHAALLHVLAEQRHRLTPPVRLTFLGDGPLRADLERLSGTLGLTDLVRFAGHVPAPQAHLRAADALLLPSLHEGQPLVILEALTVGTPVVATATPGSRSALEYGALGVLVPLDDAGLATALERISTGDLVPATEFDADAFTAQSLRQLFTALGFTEVGTATSV</sequence>
<organism evidence="3 4">
    <name type="scientific">Leucobacter luti</name>
    <dbReference type="NCBI Taxonomy" id="340320"/>
    <lineage>
        <taxon>Bacteria</taxon>
        <taxon>Bacillati</taxon>
        <taxon>Actinomycetota</taxon>
        <taxon>Actinomycetes</taxon>
        <taxon>Micrococcales</taxon>
        <taxon>Microbacteriaceae</taxon>
        <taxon>Leucobacter</taxon>
    </lineage>
</organism>
<dbReference type="Gene3D" id="3.40.50.2000">
    <property type="entry name" value="Glycogen Phosphorylase B"/>
    <property type="match status" value="2"/>
</dbReference>
<dbReference type="RefSeq" id="WP_133617343.1">
    <property type="nucleotide sequence ID" value="NZ_SNYA01000006.1"/>
</dbReference>
<dbReference type="SUPFAM" id="SSF48452">
    <property type="entry name" value="TPR-like"/>
    <property type="match status" value="1"/>
</dbReference>
<dbReference type="PANTHER" id="PTHR12526:SF510">
    <property type="entry name" value="D-INOSITOL 3-PHOSPHATE GLYCOSYLTRANSFERASE"/>
    <property type="match status" value="1"/>
</dbReference>
<dbReference type="Gene3D" id="1.25.40.10">
    <property type="entry name" value="Tetratricopeptide repeat domain"/>
    <property type="match status" value="1"/>
</dbReference>
<keyword evidence="1" id="KW-0328">Glycosyltransferase</keyword>
<dbReference type="SUPFAM" id="SSF53756">
    <property type="entry name" value="UDP-Glycosyltransferase/glycogen phosphorylase"/>
    <property type="match status" value="1"/>
</dbReference>
<gene>
    <name evidence="3" type="ORF">EDF62_2662</name>
</gene>
<name>A0A4R6RXE1_9MICO</name>